<dbReference type="AlphaFoldDB" id="A0A229SJX6"/>
<name>A0A229SJX6_9PSEU</name>
<evidence type="ECO:0000313" key="1">
    <source>
        <dbReference type="EMBL" id="OXM59130.1"/>
    </source>
</evidence>
<accession>A0A229SJX6</accession>
<protein>
    <submittedName>
        <fullName evidence="1">Uncharacterized protein</fullName>
    </submittedName>
</protein>
<evidence type="ECO:0000313" key="2">
    <source>
        <dbReference type="Proteomes" id="UP000215199"/>
    </source>
</evidence>
<comment type="caution">
    <text evidence="1">The sequence shown here is derived from an EMBL/GenBank/DDBJ whole genome shotgun (WGS) entry which is preliminary data.</text>
</comment>
<sequence length="107" mass="11645">MPNAGAAVDSVVQQYCLAHAHTAGLKVDVTETARRLELADAVDSKGVRGSADDGLPREREFSLRQSQDRRLGSLTPWFHLIIRSFRGVTDRGACDPVVVRMDTKPAG</sequence>
<keyword evidence="2" id="KW-1185">Reference proteome</keyword>
<organism evidence="1 2">
    <name type="scientific">Amycolatopsis vastitatis</name>
    <dbReference type="NCBI Taxonomy" id="1905142"/>
    <lineage>
        <taxon>Bacteria</taxon>
        <taxon>Bacillati</taxon>
        <taxon>Actinomycetota</taxon>
        <taxon>Actinomycetes</taxon>
        <taxon>Pseudonocardiales</taxon>
        <taxon>Pseudonocardiaceae</taxon>
        <taxon>Amycolatopsis</taxon>
    </lineage>
</organism>
<dbReference type="Proteomes" id="UP000215199">
    <property type="component" value="Unassembled WGS sequence"/>
</dbReference>
<reference evidence="2" key="1">
    <citation type="submission" date="2017-07" db="EMBL/GenBank/DDBJ databases">
        <title>Comparative genome mining reveals phylogenetic distribution patterns of secondary metabolites in Amycolatopsis.</title>
        <authorList>
            <person name="Adamek M."/>
            <person name="Alanjary M."/>
            <person name="Sales-Ortells H."/>
            <person name="Goodfellow M."/>
            <person name="Bull A.T."/>
            <person name="Kalinowski J."/>
            <person name="Ziemert N."/>
        </authorList>
    </citation>
    <scope>NUCLEOTIDE SEQUENCE [LARGE SCALE GENOMIC DNA]</scope>
    <source>
        <strain evidence="2">H5</strain>
    </source>
</reference>
<gene>
    <name evidence="1" type="ORF">CF165_49280</name>
</gene>
<proteinExistence type="predicted"/>
<dbReference type="EMBL" id="NMUL01000096">
    <property type="protein sequence ID" value="OXM59130.1"/>
    <property type="molecule type" value="Genomic_DNA"/>
</dbReference>